<name>A0A4P9UJR6_METBY</name>
<keyword evidence="12 14" id="KW-0472">Membrane</keyword>
<evidence type="ECO:0000259" key="16">
    <source>
        <dbReference type="Pfam" id="PF03717"/>
    </source>
</evidence>
<evidence type="ECO:0000256" key="7">
    <source>
        <dbReference type="ARBA" id="ARBA00022692"/>
    </source>
</evidence>
<dbReference type="GO" id="GO:0005886">
    <property type="term" value="C:plasma membrane"/>
    <property type="evidence" value="ECO:0007669"/>
    <property type="project" value="UniProtKB-SubCell"/>
</dbReference>
<keyword evidence="6 14" id="KW-0645">Protease</keyword>
<evidence type="ECO:0000256" key="1">
    <source>
        <dbReference type="ARBA" id="ARBA00004167"/>
    </source>
</evidence>
<dbReference type="GO" id="GO:0071972">
    <property type="term" value="F:peptidoglycan L,D-transpeptidase activity"/>
    <property type="evidence" value="ECO:0007669"/>
    <property type="project" value="TreeGrafter"/>
</dbReference>
<dbReference type="OrthoDB" id="9766847at2"/>
<dbReference type="EMBL" id="CP035467">
    <property type="protein sequence ID" value="QCW81452.1"/>
    <property type="molecule type" value="Genomic_DNA"/>
</dbReference>
<evidence type="ECO:0000256" key="8">
    <source>
        <dbReference type="ARBA" id="ARBA00022801"/>
    </source>
</evidence>
<comment type="caution">
    <text evidence="14">Lacks conserved residue(s) required for the propagation of feature annotation.</text>
</comment>
<feature type="domain" description="Penicillin-binding protein transpeptidase" evidence="15">
    <location>
        <begin position="267"/>
        <end position="604"/>
    </location>
</feature>
<evidence type="ECO:0000256" key="13">
    <source>
        <dbReference type="ARBA" id="ARBA00023316"/>
    </source>
</evidence>
<dbReference type="SUPFAM" id="SSF56601">
    <property type="entry name" value="beta-lactamase/transpeptidase-like"/>
    <property type="match status" value="1"/>
</dbReference>
<evidence type="ECO:0000256" key="6">
    <source>
        <dbReference type="ARBA" id="ARBA00022670"/>
    </source>
</evidence>
<evidence type="ECO:0000256" key="5">
    <source>
        <dbReference type="ARBA" id="ARBA00022645"/>
    </source>
</evidence>
<evidence type="ECO:0000256" key="9">
    <source>
        <dbReference type="ARBA" id="ARBA00022960"/>
    </source>
</evidence>
<dbReference type="GO" id="GO:0008658">
    <property type="term" value="F:penicillin binding"/>
    <property type="evidence" value="ECO:0007669"/>
    <property type="project" value="UniProtKB-UniRule"/>
</dbReference>
<keyword evidence="9 14" id="KW-0133">Cell shape</keyword>
<dbReference type="PANTHER" id="PTHR30627">
    <property type="entry name" value="PEPTIDOGLYCAN D,D-TRANSPEPTIDASE"/>
    <property type="match status" value="1"/>
</dbReference>
<comment type="pathway">
    <text evidence="14">Cell wall biogenesis; peptidoglycan biosynthesis.</text>
</comment>
<accession>A0A4P9UJR6</accession>
<evidence type="ECO:0000256" key="11">
    <source>
        <dbReference type="ARBA" id="ARBA00022989"/>
    </source>
</evidence>
<feature type="active site" description="Acyl-ester intermediate" evidence="14">
    <location>
        <position position="326"/>
    </location>
</feature>
<dbReference type="KEGG" id="mbur:EQU24_03690"/>
<comment type="catalytic activity">
    <reaction evidence="14">
        <text>Preferential cleavage: (Ac)2-L-Lys-D-Ala-|-D-Ala. Also transpeptidation of peptidyl-alanyl moieties that are N-acyl substituents of D-alanine.</text>
        <dbReference type="EC" id="3.4.16.4"/>
    </reaction>
</comment>
<dbReference type="PANTHER" id="PTHR30627:SF2">
    <property type="entry name" value="PEPTIDOGLYCAN D,D-TRANSPEPTIDASE MRDA"/>
    <property type="match status" value="1"/>
</dbReference>
<sequence length="619" mass="68812">MPRTYTIKNPAEENRIFTGRAIVAMIFILLLSIGLIVRLVYLQIVGHEHYATLAKNNHIKISPLPPTRGIIFDRKGRVLADNVPTYSLELIPEQIKNLDDTLARLQELLDIPEDKIEQYQKLRKREKRFTSTPLLLRMTEEEIAKFAAVRPYFPGVDIHARLVRHYPYDILTSHVIGYVGRINENELKTLPVSEYRGTHHVGKVGIELAYETELHGKAGYAEIETNAQSRAISTLKTVDPTAGSNLHLTLDIDLQKIAYDALDIYNGAVVAIEIKTGGVLVFTSRPGFDPNPFVYGIDSKSYKELQTSDAQPMFNRALRGQYPPGSTIKPFMALAGLEYQVTHPGQKTYCPGYFQLPNVKHKYRDWKRGGHGTVDLNLAIVQSCDVYFYSLALSLGIDNIHRFFTQFGFGEKSGIDLVGELPGLQPSKQWKRKARNQSWYPGETVITGIGQGYTQVTPLQLARATATLANKGKVVHPHLVGSFTDNGVLKPAEAKPETTLALNPRNIDAVVSAMINVVHSARGTARVISRGIDYQIAGKTGTAQVFTVKQEKRYNENEIAFKLRDHALFMAFAPAHDPQIAVAVIAENGGHGGTVAAPIAGKIIRQYLQEPSDEDRNAQ</sequence>
<comment type="similarity">
    <text evidence="14">Belongs to the transpeptidase family. MrdA subfamily.</text>
</comment>
<proteinExistence type="inferred from homology"/>
<protein>
    <recommendedName>
        <fullName evidence="14">Peptidoglycan D,D-transpeptidase MrdA</fullName>
        <ecNumber evidence="14">3.4.16.4</ecNumber>
    </recommendedName>
    <alternativeName>
        <fullName evidence="14">Penicillin-binding protein 2</fullName>
        <shortName evidence="14">PBP-2</shortName>
    </alternativeName>
</protein>
<dbReference type="NCBIfam" id="TIGR03423">
    <property type="entry name" value="pbp2_mrdA"/>
    <property type="match status" value="1"/>
</dbReference>
<dbReference type="Pfam" id="PF03717">
    <property type="entry name" value="PBP_dimer"/>
    <property type="match status" value="1"/>
</dbReference>
<dbReference type="InterPro" id="IPR036138">
    <property type="entry name" value="PBP_dimer_sf"/>
</dbReference>
<keyword evidence="11 14" id="KW-1133">Transmembrane helix</keyword>
<gene>
    <name evidence="14 17" type="primary">mrdA</name>
    <name evidence="17" type="ORF">EQU24_03690</name>
</gene>
<dbReference type="SUPFAM" id="SSF56519">
    <property type="entry name" value="Penicillin binding protein dimerisation domain"/>
    <property type="match status" value="1"/>
</dbReference>
<dbReference type="Pfam" id="PF00905">
    <property type="entry name" value="Transpeptidase"/>
    <property type="match status" value="1"/>
</dbReference>
<evidence type="ECO:0000256" key="14">
    <source>
        <dbReference type="HAMAP-Rule" id="MF_02081"/>
    </source>
</evidence>
<keyword evidence="4 14" id="KW-0997">Cell inner membrane</keyword>
<dbReference type="InterPro" id="IPR017790">
    <property type="entry name" value="Penicillin-binding_protein_2"/>
</dbReference>
<keyword evidence="10 14" id="KW-0573">Peptidoglycan synthesis</keyword>
<keyword evidence="13 14" id="KW-0961">Cell wall biogenesis/degradation</keyword>
<dbReference type="Proteomes" id="UP000305881">
    <property type="component" value="Chromosome"/>
</dbReference>
<dbReference type="UniPathway" id="UPA00219"/>
<dbReference type="Gene3D" id="3.90.1310.10">
    <property type="entry name" value="Penicillin-binding protein 2a (Domain 2)"/>
    <property type="match status" value="1"/>
</dbReference>
<dbReference type="InterPro" id="IPR005311">
    <property type="entry name" value="PBP_dimer"/>
</dbReference>
<dbReference type="GO" id="GO:0071555">
    <property type="term" value="P:cell wall organization"/>
    <property type="evidence" value="ECO:0007669"/>
    <property type="project" value="UniProtKB-KW"/>
</dbReference>
<evidence type="ECO:0000256" key="3">
    <source>
        <dbReference type="ARBA" id="ARBA00022475"/>
    </source>
</evidence>
<reference evidence="18" key="1">
    <citation type="journal article" date="2019" name="J. Bacteriol.">
        <title>A Mutagenic Screen Identifies a TonB-Dependent Receptor Required for the Lanthanide Metal Switch in the Type I Methanotroph 'Methylotuvimicrobium buryatense' 5GB1C.</title>
        <authorList>
            <person name="Groom J.D."/>
            <person name="Ford S.M."/>
            <person name="Pesesky M.W."/>
            <person name="Lidstrom M.E."/>
        </authorList>
    </citation>
    <scope>NUCLEOTIDE SEQUENCE [LARGE SCALE GENOMIC DNA]</scope>
    <source>
        <strain evidence="18">5GB1C</strain>
    </source>
</reference>
<evidence type="ECO:0000256" key="4">
    <source>
        <dbReference type="ARBA" id="ARBA00022519"/>
    </source>
</evidence>
<dbReference type="STRING" id="675511.GCA_000341735_02268"/>
<keyword evidence="7 14" id="KW-0812">Transmembrane</keyword>
<keyword evidence="18" id="KW-1185">Reference proteome</keyword>
<feature type="transmembrane region" description="Helical" evidence="14">
    <location>
        <begin position="21"/>
        <end position="41"/>
    </location>
</feature>
<evidence type="ECO:0000256" key="2">
    <source>
        <dbReference type="ARBA" id="ARBA00004236"/>
    </source>
</evidence>
<dbReference type="InterPro" id="IPR050515">
    <property type="entry name" value="Beta-lactam/transpept"/>
</dbReference>
<dbReference type="InterPro" id="IPR012338">
    <property type="entry name" value="Beta-lactam/transpept-like"/>
</dbReference>
<dbReference type="RefSeq" id="WP_017840788.1">
    <property type="nucleotide sequence ID" value="NZ_CP035467.1"/>
</dbReference>
<organism evidence="17 18">
    <name type="scientific">Methylotuvimicrobium buryatense</name>
    <name type="common">Methylomicrobium buryatense</name>
    <dbReference type="NCBI Taxonomy" id="95641"/>
    <lineage>
        <taxon>Bacteria</taxon>
        <taxon>Pseudomonadati</taxon>
        <taxon>Pseudomonadota</taxon>
        <taxon>Gammaproteobacteria</taxon>
        <taxon>Methylococcales</taxon>
        <taxon>Methylococcaceae</taxon>
        <taxon>Methylotuvimicrobium</taxon>
    </lineage>
</organism>
<evidence type="ECO:0000256" key="10">
    <source>
        <dbReference type="ARBA" id="ARBA00022984"/>
    </source>
</evidence>
<keyword evidence="3 14" id="KW-1003">Cell membrane</keyword>
<dbReference type="HAMAP" id="MF_02081">
    <property type="entry name" value="MrdA_transpept"/>
    <property type="match status" value="1"/>
</dbReference>
<evidence type="ECO:0000259" key="15">
    <source>
        <dbReference type="Pfam" id="PF00905"/>
    </source>
</evidence>
<dbReference type="FunFam" id="3.40.710.10:FF:000024">
    <property type="entry name" value="Penicillin-binding protein 2"/>
    <property type="match status" value="1"/>
</dbReference>
<feature type="domain" description="Penicillin-binding protein dimerisation" evidence="16">
    <location>
        <begin position="64"/>
        <end position="235"/>
    </location>
</feature>
<dbReference type="Gene3D" id="3.40.710.10">
    <property type="entry name" value="DD-peptidase/beta-lactamase superfamily"/>
    <property type="match status" value="1"/>
</dbReference>
<dbReference type="GO" id="GO:0009252">
    <property type="term" value="P:peptidoglycan biosynthetic process"/>
    <property type="evidence" value="ECO:0007669"/>
    <property type="project" value="UniProtKB-UniRule"/>
</dbReference>
<evidence type="ECO:0000313" key="18">
    <source>
        <dbReference type="Proteomes" id="UP000305881"/>
    </source>
</evidence>
<evidence type="ECO:0000256" key="12">
    <source>
        <dbReference type="ARBA" id="ARBA00023136"/>
    </source>
</evidence>
<keyword evidence="5 14" id="KW-0121">Carboxypeptidase</keyword>
<dbReference type="GO" id="GO:0008360">
    <property type="term" value="P:regulation of cell shape"/>
    <property type="evidence" value="ECO:0007669"/>
    <property type="project" value="UniProtKB-KW"/>
</dbReference>
<comment type="function">
    <text evidence="14">Catalyzes cross-linking of the peptidoglycan cell wall.</text>
</comment>
<dbReference type="GO" id="GO:0006508">
    <property type="term" value="P:proteolysis"/>
    <property type="evidence" value="ECO:0007669"/>
    <property type="project" value="UniProtKB-KW"/>
</dbReference>
<comment type="subcellular location">
    <subcellularLocation>
        <location evidence="14">Cell inner membrane</location>
        <topology evidence="14">Single-pass membrane protein</topology>
    </subcellularLocation>
    <subcellularLocation>
        <location evidence="2">Cell membrane</location>
    </subcellularLocation>
    <subcellularLocation>
        <location evidence="1">Membrane</location>
        <topology evidence="1">Single-pass membrane protein</topology>
    </subcellularLocation>
</comment>
<dbReference type="AlphaFoldDB" id="A0A4P9UJR6"/>
<keyword evidence="8 14" id="KW-0378">Hydrolase</keyword>
<evidence type="ECO:0000313" key="17">
    <source>
        <dbReference type="EMBL" id="QCW81452.1"/>
    </source>
</evidence>
<dbReference type="Gene3D" id="3.30.1390.30">
    <property type="entry name" value="Penicillin-binding protein 2a, domain 3"/>
    <property type="match status" value="1"/>
</dbReference>
<dbReference type="InterPro" id="IPR001460">
    <property type="entry name" value="PCN-bd_Tpept"/>
</dbReference>
<dbReference type="EC" id="3.4.16.4" evidence="14"/>
<dbReference type="GO" id="GO:0009002">
    <property type="term" value="F:serine-type D-Ala-D-Ala carboxypeptidase activity"/>
    <property type="evidence" value="ECO:0007669"/>
    <property type="project" value="UniProtKB-UniRule"/>
</dbReference>